<reference evidence="7" key="1">
    <citation type="submission" date="2020-08" db="EMBL/GenBank/DDBJ databases">
        <title>Genome public.</title>
        <authorList>
            <person name="Liu C."/>
            <person name="Sun Q."/>
        </authorList>
    </citation>
    <scope>NUCLEOTIDE SEQUENCE</scope>
    <source>
        <strain evidence="7">NSJ-63</strain>
    </source>
</reference>
<dbReference type="InterPro" id="IPR006282">
    <property type="entry name" value="Thi_PPkinase"/>
</dbReference>
<evidence type="ECO:0000313" key="8">
    <source>
        <dbReference type="Proteomes" id="UP000617951"/>
    </source>
</evidence>
<dbReference type="GO" id="GO:0009229">
    <property type="term" value="P:thiamine diphosphate biosynthetic process"/>
    <property type="evidence" value="ECO:0007669"/>
    <property type="project" value="InterPro"/>
</dbReference>
<sequence>MLAVIAAGGEPPEREEFLWFAEKAGLVIAADSGLEWLRAFGYTPEVMVGDFDSTGKRTVDLFLGKHVKTVTVPVEKDDTDTMLAAEYAAQHGASEVVLFGGTGGERLDHTLANFHVLAYLQNRGIPARMLDAHTEIYLAQGDAEICGSVGETVSIMPFMGNAVVTLKDGGMKYPLNHLALTDTFTGVSNRLERERVGMFVEGRVLVLRSRKA</sequence>
<evidence type="ECO:0000259" key="6">
    <source>
        <dbReference type="Pfam" id="PF04263"/>
    </source>
</evidence>
<evidence type="ECO:0000256" key="3">
    <source>
        <dbReference type="ARBA" id="ARBA00022777"/>
    </source>
</evidence>
<dbReference type="GO" id="GO:0016301">
    <property type="term" value="F:kinase activity"/>
    <property type="evidence" value="ECO:0007669"/>
    <property type="project" value="UniProtKB-KW"/>
</dbReference>
<organism evidence="7 8">
    <name type="scientific">Guopingia tenuis</name>
    <dbReference type="NCBI Taxonomy" id="2763656"/>
    <lineage>
        <taxon>Bacteria</taxon>
        <taxon>Bacillati</taxon>
        <taxon>Bacillota</taxon>
        <taxon>Clostridia</taxon>
        <taxon>Christensenellales</taxon>
        <taxon>Christensenellaceae</taxon>
        <taxon>Guopingia</taxon>
    </lineage>
</organism>
<accession>A0A926DFL6</accession>
<keyword evidence="4" id="KW-0067">ATP-binding</keyword>
<dbReference type="EC" id="2.7.6.2" evidence="5"/>
<dbReference type="RefSeq" id="WP_249279827.1">
    <property type="nucleotide sequence ID" value="NZ_JACRSS010000001.1"/>
</dbReference>
<comment type="caution">
    <text evidence="7">The sequence shown here is derived from an EMBL/GenBank/DDBJ whole genome shotgun (WGS) entry which is preliminary data.</text>
</comment>
<dbReference type="Gene3D" id="3.40.50.10240">
    <property type="entry name" value="Thiamin pyrophosphokinase, catalytic domain"/>
    <property type="match status" value="1"/>
</dbReference>
<evidence type="ECO:0000256" key="4">
    <source>
        <dbReference type="ARBA" id="ARBA00022840"/>
    </source>
</evidence>
<dbReference type="EMBL" id="JACRSS010000001">
    <property type="protein sequence ID" value="MBC8538030.1"/>
    <property type="molecule type" value="Genomic_DNA"/>
</dbReference>
<keyword evidence="8" id="KW-1185">Reference proteome</keyword>
<dbReference type="PANTHER" id="PTHR41299:SF1">
    <property type="entry name" value="THIAMINE PYROPHOSPHOKINASE"/>
    <property type="match status" value="1"/>
</dbReference>
<dbReference type="SUPFAM" id="SSF63999">
    <property type="entry name" value="Thiamin pyrophosphokinase, catalytic domain"/>
    <property type="match status" value="1"/>
</dbReference>
<keyword evidence="1 7" id="KW-0808">Transferase</keyword>
<dbReference type="GO" id="GO:0005524">
    <property type="term" value="F:ATP binding"/>
    <property type="evidence" value="ECO:0007669"/>
    <property type="project" value="UniProtKB-KW"/>
</dbReference>
<dbReference type="InterPro" id="IPR053149">
    <property type="entry name" value="TPK"/>
</dbReference>
<dbReference type="NCBIfam" id="TIGR01378">
    <property type="entry name" value="thi_PPkinase"/>
    <property type="match status" value="1"/>
</dbReference>
<evidence type="ECO:0000256" key="2">
    <source>
        <dbReference type="ARBA" id="ARBA00022741"/>
    </source>
</evidence>
<evidence type="ECO:0000313" key="7">
    <source>
        <dbReference type="EMBL" id="MBC8538030.1"/>
    </source>
</evidence>
<dbReference type="CDD" id="cd07995">
    <property type="entry name" value="TPK"/>
    <property type="match status" value="1"/>
</dbReference>
<dbReference type="InterPro" id="IPR036759">
    <property type="entry name" value="TPK_catalytic_sf"/>
</dbReference>
<keyword evidence="3" id="KW-0418">Kinase</keyword>
<feature type="domain" description="Thiamin pyrophosphokinase catalytic" evidence="6">
    <location>
        <begin position="21"/>
        <end position="126"/>
    </location>
</feature>
<evidence type="ECO:0000256" key="5">
    <source>
        <dbReference type="NCBIfam" id="TIGR01378"/>
    </source>
</evidence>
<dbReference type="GO" id="GO:0004788">
    <property type="term" value="F:thiamine diphosphokinase activity"/>
    <property type="evidence" value="ECO:0007669"/>
    <property type="project" value="UniProtKB-UniRule"/>
</dbReference>
<dbReference type="GO" id="GO:0006772">
    <property type="term" value="P:thiamine metabolic process"/>
    <property type="evidence" value="ECO:0007669"/>
    <property type="project" value="UniProtKB-UniRule"/>
</dbReference>
<evidence type="ECO:0000256" key="1">
    <source>
        <dbReference type="ARBA" id="ARBA00022679"/>
    </source>
</evidence>
<name>A0A926DFL6_9FIRM</name>
<gene>
    <name evidence="7" type="ORF">H8693_03680</name>
</gene>
<dbReference type="PANTHER" id="PTHR41299">
    <property type="entry name" value="THIAMINE PYROPHOSPHOKINASE"/>
    <property type="match status" value="1"/>
</dbReference>
<dbReference type="Proteomes" id="UP000617951">
    <property type="component" value="Unassembled WGS sequence"/>
</dbReference>
<proteinExistence type="predicted"/>
<dbReference type="GO" id="GO:0030975">
    <property type="term" value="F:thiamine binding"/>
    <property type="evidence" value="ECO:0007669"/>
    <property type="project" value="InterPro"/>
</dbReference>
<keyword evidence="2" id="KW-0547">Nucleotide-binding</keyword>
<protein>
    <recommendedName>
        <fullName evidence="5">Thiamine diphosphokinase</fullName>
        <ecNumber evidence="5">2.7.6.2</ecNumber>
    </recommendedName>
</protein>
<dbReference type="AlphaFoldDB" id="A0A926DFL6"/>
<dbReference type="InterPro" id="IPR007371">
    <property type="entry name" value="TPK_catalytic"/>
</dbReference>
<dbReference type="Pfam" id="PF04263">
    <property type="entry name" value="TPK_catalytic"/>
    <property type="match status" value="1"/>
</dbReference>